<proteinExistence type="predicted"/>
<evidence type="ECO:0000313" key="3">
    <source>
        <dbReference type="Proteomes" id="UP000281343"/>
    </source>
</evidence>
<dbReference type="AlphaFoldDB" id="A0A3L9XYV3"/>
<comment type="caution">
    <text evidence="2">The sequence shown here is derived from an EMBL/GenBank/DDBJ whole genome shotgun (WGS) entry which is preliminary data.</text>
</comment>
<keyword evidence="3" id="KW-1185">Reference proteome</keyword>
<organism evidence="2 3">
    <name type="scientific">Rhodophyticola porphyridii</name>
    <dbReference type="NCBI Taxonomy" id="1852017"/>
    <lineage>
        <taxon>Bacteria</taxon>
        <taxon>Pseudomonadati</taxon>
        <taxon>Pseudomonadota</taxon>
        <taxon>Alphaproteobacteria</taxon>
        <taxon>Rhodobacterales</taxon>
        <taxon>Roseobacteraceae</taxon>
        <taxon>Rhodophyticola</taxon>
    </lineage>
</organism>
<dbReference type="EMBL" id="RCNT01000006">
    <property type="protein sequence ID" value="RMA41729.1"/>
    <property type="molecule type" value="Genomic_DNA"/>
</dbReference>
<sequence>MTRSDFVNAWPASTPDQRFSAFVAWIGDALASYDSLIGPIDLQRDPAANPVLQTGRMSYRLSPDLFTQGAPDAAADLGDLIIDRSVYLAMRAWEERQKEKQEWEKEARKQRDKEYEKMLKDAKPKGSKAGYGDYLLYLRMKELEGGSG</sequence>
<evidence type="ECO:0000256" key="1">
    <source>
        <dbReference type="SAM" id="MobiDB-lite"/>
    </source>
</evidence>
<dbReference type="RefSeq" id="WP_121898443.1">
    <property type="nucleotide sequence ID" value="NZ_RCNT01000006.1"/>
</dbReference>
<reference evidence="2 3" key="1">
    <citation type="submission" date="2018-10" db="EMBL/GenBank/DDBJ databases">
        <authorList>
            <person name="Jung H.S."/>
            <person name="Jeon C.O."/>
        </authorList>
    </citation>
    <scope>NUCLEOTIDE SEQUENCE [LARGE SCALE GENOMIC DNA]</scope>
    <source>
        <strain evidence="2 3">MA-7-27</strain>
    </source>
</reference>
<name>A0A3L9XYV3_9RHOB</name>
<accession>A0A3L9XYV3</accession>
<dbReference type="Proteomes" id="UP000281343">
    <property type="component" value="Unassembled WGS sequence"/>
</dbReference>
<protein>
    <submittedName>
        <fullName evidence="2">Uncharacterized protein</fullName>
    </submittedName>
</protein>
<feature type="region of interest" description="Disordered" evidence="1">
    <location>
        <begin position="98"/>
        <end position="124"/>
    </location>
</feature>
<evidence type="ECO:0000313" key="2">
    <source>
        <dbReference type="EMBL" id="RMA41729.1"/>
    </source>
</evidence>
<gene>
    <name evidence="2" type="ORF">D9R08_12765</name>
</gene>